<keyword evidence="4" id="KW-0175">Coiled coil</keyword>
<keyword evidence="8" id="KW-1185">Reference proteome</keyword>
<feature type="compositionally biased region" description="Gly residues" evidence="6">
    <location>
        <begin position="346"/>
        <end position="360"/>
    </location>
</feature>
<reference evidence="8" key="1">
    <citation type="journal article" date="2011" name="Science">
        <title>The plant cell wall-decomposing machinery underlies the functional diversity of forest fungi.</title>
        <authorList>
            <person name="Eastwood D.C."/>
            <person name="Floudas D."/>
            <person name="Binder M."/>
            <person name="Majcherczyk A."/>
            <person name="Schneider P."/>
            <person name="Aerts A."/>
            <person name="Asiegbu F.O."/>
            <person name="Baker S.E."/>
            <person name="Barry K."/>
            <person name="Bendiksby M."/>
            <person name="Blumentritt M."/>
            <person name="Coutinho P.M."/>
            <person name="Cullen D."/>
            <person name="de Vries R.P."/>
            <person name="Gathman A."/>
            <person name="Goodell B."/>
            <person name="Henrissat B."/>
            <person name="Ihrmark K."/>
            <person name="Kauserud H."/>
            <person name="Kohler A."/>
            <person name="LaButti K."/>
            <person name="Lapidus A."/>
            <person name="Lavin J.L."/>
            <person name="Lee Y.-H."/>
            <person name="Lindquist E."/>
            <person name="Lilly W."/>
            <person name="Lucas S."/>
            <person name="Morin E."/>
            <person name="Murat C."/>
            <person name="Oguiza J.A."/>
            <person name="Park J."/>
            <person name="Pisabarro A.G."/>
            <person name="Riley R."/>
            <person name="Rosling A."/>
            <person name="Salamov A."/>
            <person name="Schmidt O."/>
            <person name="Schmutz J."/>
            <person name="Skrede I."/>
            <person name="Stenlid J."/>
            <person name="Wiebenga A."/>
            <person name="Xie X."/>
            <person name="Kuees U."/>
            <person name="Hibbett D.S."/>
            <person name="Hoffmeister D."/>
            <person name="Hoegberg N."/>
            <person name="Martin F."/>
            <person name="Grigoriev I.V."/>
            <person name="Watkinson S.C."/>
        </authorList>
    </citation>
    <scope>NUCLEOTIDE SEQUENCE [LARGE SCALE GENOMIC DNA]</scope>
    <source>
        <strain evidence="8">strain S7.3</strain>
    </source>
</reference>
<feature type="region of interest" description="Disordered" evidence="6">
    <location>
        <begin position="1"/>
        <end position="114"/>
    </location>
</feature>
<dbReference type="Proteomes" id="UP000008063">
    <property type="component" value="Unassembled WGS sequence"/>
</dbReference>
<dbReference type="GO" id="GO:0034399">
    <property type="term" value="C:nuclear periphery"/>
    <property type="evidence" value="ECO:0007669"/>
    <property type="project" value="TreeGrafter"/>
</dbReference>
<dbReference type="GO" id="GO:0042273">
    <property type="term" value="P:ribosomal large subunit biogenesis"/>
    <property type="evidence" value="ECO:0007669"/>
    <property type="project" value="TreeGrafter"/>
</dbReference>
<feature type="compositionally biased region" description="Acidic residues" evidence="6">
    <location>
        <begin position="8"/>
        <end position="17"/>
    </location>
</feature>
<evidence type="ECO:0008006" key="9">
    <source>
        <dbReference type="Google" id="ProtNLM"/>
    </source>
</evidence>
<dbReference type="STRING" id="936435.F8QD06"/>
<name>F8QD06_SERL3</name>
<dbReference type="EMBL" id="GL945490">
    <property type="protein sequence ID" value="EGN94021.1"/>
    <property type="molecule type" value="Genomic_DNA"/>
</dbReference>
<feature type="compositionally biased region" description="Basic and acidic residues" evidence="6">
    <location>
        <begin position="84"/>
        <end position="98"/>
    </location>
</feature>
<dbReference type="GO" id="GO:0006364">
    <property type="term" value="P:rRNA processing"/>
    <property type="evidence" value="ECO:0007669"/>
    <property type="project" value="TreeGrafter"/>
</dbReference>
<feature type="compositionally biased region" description="Basic residues" evidence="6">
    <location>
        <begin position="361"/>
        <end position="374"/>
    </location>
</feature>
<evidence type="ECO:0000313" key="7">
    <source>
        <dbReference type="EMBL" id="EGN94021.1"/>
    </source>
</evidence>
<dbReference type="GO" id="GO:0005730">
    <property type="term" value="C:nucleolus"/>
    <property type="evidence" value="ECO:0007669"/>
    <property type="project" value="UniProtKB-SubCell"/>
</dbReference>
<dbReference type="GO" id="GO:0030687">
    <property type="term" value="C:preribosome, large subunit precursor"/>
    <property type="evidence" value="ECO:0007669"/>
    <property type="project" value="TreeGrafter"/>
</dbReference>
<feature type="compositionally biased region" description="Acidic residues" evidence="6">
    <location>
        <begin position="67"/>
        <end position="83"/>
    </location>
</feature>
<feature type="compositionally biased region" description="Acidic residues" evidence="6">
    <location>
        <begin position="99"/>
        <end position="114"/>
    </location>
</feature>
<organism evidence="8">
    <name type="scientific">Serpula lacrymans var. lacrymans (strain S7.3)</name>
    <name type="common">Dry rot fungus</name>
    <dbReference type="NCBI Taxonomy" id="936435"/>
    <lineage>
        <taxon>Eukaryota</taxon>
        <taxon>Fungi</taxon>
        <taxon>Dikarya</taxon>
        <taxon>Basidiomycota</taxon>
        <taxon>Agaricomycotina</taxon>
        <taxon>Agaricomycetes</taxon>
        <taxon>Agaricomycetidae</taxon>
        <taxon>Boletales</taxon>
        <taxon>Coniophorineae</taxon>
        <taxon>Serpulaceae</taxon>
        <taxon>Serpula</taxon>
    </lineage>
</organism>
<evidence type="ECO:0000256" key="6">
    <source>
        <dbReference type="SAM" id="MobiDB-lite"/>
    </source>
</evidence>
<dbReference type="Pfam" id="PF05890">
    <property type="entry name" value="Ebp2"/>
    <property type="match status" value="1"/>
</dbReference>
<dbReference type="InParanoid" id="F8QD06"/>
<dbReference type="PANTHER" id="PTHR13028:SF0">
    <property type="entry name" value="RRNA-PROCESSING PROTEIN EBP2-RELATED"/>
    <property type="match status" value="1"/>
</dbReference>
<comment type="similarity">
    <text evidence="2">Belongs to the EBP2 family.</text>
</comment>
<protein>
    <recommendedName>
        <fullName evidence="9">Ebp2-domain-containing protein</fullName>
    </recommendedName>
</protein>
<evidence type="ECO:0000256" key="5">
    <source>
        <dbReference type="ARBA" id="ARBA00023242"/>
    </source>
</evidence>
<accession>F8QD06</accession>
<keyword evidence="3" id="KW-0690">Ribosome biogenesis</keyword>
<dbReference type="FunCoup" id="F8QD06">
    <property type="interactions" value="486"/>
</dbReference>
<proteinExistence type="inferred from homology"/>
<feature type="region of interest" description="Disordered" evidence="6">
    <location>
        <begin position="216"/>
        <end position="374"/>
    </location>
</feature>
<comment type="subcellular location">
    <subcellularLocation>
        <location evidence="1">Nucleus</location>
        <location evidence="1">Nucleolus</location>
    </subcellularLocation>
</comment>
<feature type="compositionally biased region" description="Basic and acidic residues" evidence="6">
    <location>
        <begin position="216"/>
        <end position="261"/>
    </location>
</feature>
<feature type="compositionally biased region" description="Acidic residues" evidence="6">
    <location>
        <begin position="47"/>
        <end position="60"/>
    </location>
</feature>
<feature type="compositionally biased region" description="Acidic residues" evidence="6">
    <location>
        <begin position="26"/>
        <end position="39"/>
    </location>
</feature>
<dbReference type="OMA" id="DAHKGRD"/>
<dbReference type="PANTHER" id="PTHR13028">
    <property type="entry name" value="RRNA PROCESSING PROTEIN EBNA1-BINDING PROTEIN-RELATED"/>
    <property type="match status" value="1"/>
</dbReference>
<dbReference type="InterPro" id="IPR008610">
    <property type="entry name" value="Ebp2"/>
</dbReference>
<evidence type="ECO:0000256" key="3">
    <source>
        <dbReference type="ARBA" id="ARBA00022517"/>
    </source>
</evidence>
<dbReference type="HOGENOM" id="CLU_036007_0_1_1"/>
<evidence type="ECO:0000313" key="8">
    <source>
        <dbReference type="Proteomes" id="UP000008063"/>
    </source>
</evidence>
<sequence>MEKLIEMLGEDGLDEFDQVQLSALGGEDEDEWESDEEGEGGQKQGDSEEEVVEIEGEEGESDKNEGEGDEESEEEVEVEEDSEKENRPADEKNVKEDDGVALDDLEDVSVDEDAVPTQKVEVDNKLALERIRNLIQLDPSLPWTETLAVTYPESIDVDVNDDLNRELAFYKQALHSADAARALASKNKLPFTRPSDYFAEMVKSDSHMERIRQRLLDESAGIKKSEDKRKEREGKKFGKQVQMEKLKERGKNKKDMEDRIQNLKRKRKGALDNAQADGDAFDVAVEDAITDRPAKRSKGPGGKNISRQSRDQKFGFGGKGRRSKQNTKASTDNFDAGSAGRRGHGATRGGPGGSRGGGNKRLGKSRRMTARSKK</sequence>
<gene>
    <name evidence="7" type="ORF">SERLA73DRAFT_189171</name>
</gene>
<dbReference type="AlphaFoldDB" id="F8QD06"/>
<keyword evidence="5" id="KW-0539">Nucleus</keyword>
<dbReference type="OrthoDB" id="443772at2759"/>
<evidence type="ECO:0000256" key="2">
    <source>
        <dbReference type="ARBA" id="ARBA00007336"/>
    </source>
</evidence>
<evidence type="ECO:0000256" key="1">
    <source>
        <dbReference type="ARBA" id="ARBA00004604"/>
    </source>
</evidence>
<evidence type="ECO:0000256" key="4">
    <source>
        <dbReference type="ARBA" id="ARBA00023054"/>
    </source>
</evidence>